<dbReference type="EMBL" id="CM023471">
    <property type="protein sequence ID" value="KAH7966554.1"/>
    <property type="molecule type" value="Genomic_DNA"/>
</dbReference>
<evidence type="ECO:0000313" key="1">
    <source>
        <dbReference type="EMBL" id="KAH7966554.1"/>
    </source>
</evidence>
<organism evidence="1 2">
    <name type="scientific">Dermacentor silvarum</name>
    <name type="common">Tick</name>
    <dbReference type="NCBI Taxonomy" id="543639"/>
    <lineage>
        <taxon>Eukaryota</taxon>
        <taxon>Metazoa</taxon>
        <taxon>Ecdysozoa</taxon>
        <taxon>Arthropoda</taxon>
        <taxon>Chelicerata</taxon>
        <taxon>Arachnida</taxon>
        <taxon>Acari</taxon>
        <taxon>Parasitiformes</taxon>
        <taxon>Ixodida</taxon>
        <taxon>Ixodoidea</taxon>
        <taxon>Ixodidae</taxon>
        <taxon>Rhipicephalinae</taxon>
        <taxon>Dermacentor</taxon>
    </lineage>
</organism>
<reference evidence="1" key="1">
    <citation type="submission" date="2020-05" db="EMBL/GenBank/DDBJ databases">
        <title>Large-scale comparative analyses of tick genomes elucidate their genetic diversity and vector capacities.</title>
        <authorList>
            <person name="Jia N."/>
            <person name="Wang J."/>
            <person name="Shi W."/>
            <person name="Du L."/>
            <person name="Sun Y."/>
            <person name="Zhan W."/>
            <person name="Jiang J."/>
            <person name="Wang Q."/>
            <person name="Zhang B."/>
            <person name="Ji P."/>
            <person name="Sakyi L.B."/>
            <person name="Cui X."/>
            <person name="Yuan T."/>
            <person name="Jiang B."/>
            <person name="Yang W."/>
            <person name="Lam T.T.-Y."/>
            <person name="Chang Q."/>
            <person name="Ding S."/>
            <person name="Wang X."/>
            <person name="Zhu J."/>
            <person name="Ruan X."/>
            <person name="Zhao L."/>
            <person name="Wei J."/>
            <person name="Que T."/>
            <person name="Du C."/>
            <person name="Cheng J."/>
            <person name="Dai P."/>
            <person name="Han X."/>
            <person name="Huang E."/>
            <person name="Gao Y."/>
            <person name="Liu J."/>
            <person name="Shao H."/>
            <person name="Ye R."/>
            <person name="Li L."/>
            <person name="Wei W."/>
            <person name="Wang X."/>
            <person name="Wang C."/>
            <person name="Yang T."/>
            <person name="Huo Q."/>
            <person name="Li W."/>
            <person name="Guo W."/>
            <person name="Chen H."/>
            <person name="Zhou L."/>
            <person name="Ni X."/>
            <person name="Tian J."/>
            <person name="Zhou Y."/>
            <person name="Sheng Y."/>
            <person name="Liu T."/>
            <person name="Pan Y."/>
            <person name="Xia L."/>
            <person name="Li J."/>
            <person name="Zhao F."/>
            <person name="Cao W."/>
        </authorList>
    </citation>
    <scope>NUCLEOTIDE SEQUENCE</scope>
    <source>
        <strain evidence="1">Dsil-2018</strain>
    </source>
</reference>
<comment type="caution">
    <text evidence="1">The sequence shown here is derived from an EMBL/GenBank/DDBJ whole genome shotgun (WGS) entry which is preliminary data.</text>
</comment>
<proteinExistence type="predicted"/>
<protein>
    <submittedName>
        <fullName evidence="1">Uncharacterized protein</fullName>
    </submittedName>
</protein>
<name>A0ACB8DE57_DERSI</name>
<accession>A0ACB8DE57</accession>
<evidence type="ECO:0000313" key="2">
    <source>
        <dbReference type="Proteomes" id="UP000821865"/>
    </source>
</evidence>
<keyword evidence="2" id="KW-1185">Reference proteome</keyword>
<sequence length="206" mass="22301">MLTQACTLGARLSRRASSKPPISSSRGGNGAWQCRVPAPAESDARRASLNQQRAASKKNAKLLVIKASRMPQLPKEDIKIVVRSNCGLDLSKVGSSTVTAAIFQATCINHEERREDTVCPNTQQKIVIISMPPRANADRADVKLNTYWQHVATLLAQAVAVAREPQNCGALLGELYWHQVLLSQNGYCYGGLSVTDIIAHIVTVGL</sequence>
<dbReference type="Proteomes" id="UP000821865">
    <property type="component" value="Chromosome 2"/>
</dbReference>
<gene>
    <name evidence="1" type="ORF">HPB49_017497</name>
</gene>